<feature type="transmembrane region" description="Helical" evidence="7">
    <location>
        <begin position="87"/>
        <end position="106"/>
    </location>
</feature>
<feature type="domain" description="Mechanosensitive ion channel transmembrane helices 2/3" evidence="10">
    <location>
        <begin position="130"/>
        <end position="169"/>
    </location>
</feature>
<keyword evidence="4 7" id="KW-0812">Transmembrane</keyword>
<dbReference type="SUPFAM" id="SSF82861">
    <property type="entry name" value="Mechanosensitive channel protein MscS (YggB), transmembrane region"/>
    <property type="match status" value="1"/>
</dbReference>
<name>A0A9E9LAY4_9BURK</name>
<keyword evidence="6 7" id="KW-0472">Membrane</keyword>
<comment type="subcellular location">
    <subcellularLocation>
        <location evidence="1">Cell membrane</location>
        <topology evidence="1">Multi-pass membrane protein</topology>
    </subcellularLocation>
</comment>
<feature type="transmembrane region" description="Helical" evidence="7">
    <location>
        <begin position="49"/>
        <end position="67"/>
    </location>
</feature>
<dbReference type="PANTHER" id="PTHR43634">
    <property type="entry name" value="OW CONDUCTANCE MECHANOSENSITIVE CHANNEL"/>
    <property type="match status" value="1"/>
</dbReference>
<dbReference type="Pfam" id="PF21088">
    <property type="entry name" value="MS_channel_1st"/>
    <property type="match status" value="1"/>
</dbReference>
<dbReference type="InterPro" id="IPR011014">
    <property type="entry name" value="MscS_channel_TM-2"/>
</dbReference>
<evidence type="ECO:0000256" key="1">
    <source>
        <dbReference type="ARBA" id="ARBA00004651"/>
    </source>
</evidence>
<dbReference type="InterPro" id="IPR006686">
    <property type="entry name" value="MscS_channel_CS"/>
</dbReference>
<organism evidence="11">
    <name type="scientific">Oxalobacter aliiformigenes</name>
    <dbReference type="NCBI Taxonomy" id="2946593"/>
    <lineage>
        <taxon>Bacteria</taxon>
        <taxon>Pseudomonadati</taxon>
        <taxon>Pseudomonadota</taxon>
        <taxon>Betaproteobacteria</taxon>
        <taxon>Burkholderiales</taxon>
        <taxon>Oxalobacteraceae</taxon>
        <taxon>Oxalobacter</taxon>
    </lineage>
</organism>
<evidence type="ECO:0000256" key="7">
    <source>
        <dbReference type="SAM" id="Phobius"/>
    </source>
</evidence>
<dbReference type="GO" id="GO:0005886">
    <property type="term" value="C:plasma membrane"/>
    <property type="evidence" value="ECO:0007669"/>
    <property type="project" value="UniProtKB-SubCell"/>
</dbReference>
<dbReference type="Gene3D" id="3.30.70.100">
    <property type="match status" value="1"/>
</dbReference>
<feature type="domain" description="Mechanosensitive ion channel MscS" evidence="8">
    <location>
        <begin position="171"/>
        <end position="238"/>
    </location>
</feature>
<feature type="domain" description="Mechanosensitive ion channel MscS C-terminal" evidence="9">
    <location>
        <begin position="249"/>
        <end position="331"/>
    </location>
</feature>
<dbReference type="SUPFAM" id="SSF82689">
    <property type="entry name" value="Mechanosensitive channel protein MscS (YggB), C-terminal domain"/>
    <property type="match status" value="1"/>
</dbReference>
<dbReference type="AlphaFoldDB" id="A0A9E9LAY4"/>
<dbReference type="GO" id="GO:0008381">
    <property type="term" value="F:mechanosensitive monoatomic ion channel activity"/>
    <property type="evidence" value="ECO:0007669"/>
    <property type="project" value="UniProtKB-ARBA"/>
</dbReference>
<comment type="similarity">
    <text evidence="2">Belongs to the MscS (TC 1.A.23) family.</text>
</comment>
<evidence type="ECO:0000256" key="2">
    <source>
        <dbReference type="ARBA" id="ARBA00008017"/>
    </source>
</evidence>
<evidence type="ECO:0000259" key="9">
    <source>
        <dbReference type="Pfam" id="PF21082"/>
    </source>
</evidence>
<proteinExistence type="inferred from homology"/>
<dbReference type="InterPro" id="IPR023408">
    <property type="entry name" value="MscS_beta-dom_sf"/>
</dbReference>
<protein>
    <submittedName>
        <fullName evidence="11">Mechanosensitive ion channel family protein</fullName>
    </submittedName>
</protein>
<sequence length="348" mass="39530">MTQDKLIGPGKTFLINTLSNQSILAILALLAVLAIVFIVLRLKRFRNNMPLHIVRVSIAFFSLYLTGKLLSQFIELHDISIVTPKEINFLFLVAIVALAIRECFLFADHFRRHLENTGKNATSAQIITRVIKIVCAISILLMFGEQFGLSFAGLLTFGGIGGIAIGLAGRDILSNLFSGIMIYFDRPFNIGDWIRSPDRNIEGTVLEIGWRTTKIMTFQNRPLYVPNYIFSTICVENPGRTRNWRIKTSIGILCEDVDKIKVIVGQIRDMLKKNDNIDQSQTLLVNFNQIGDFSLNILVYCFTKTTVWSEWLQIQEDVYLEIINIVQKNGSDLAYPTRKVFLEQMAKQ</sequence>
<dbReference type="PROSITE" id="PS01246">
    <property type="entry name" value="UPF0003"/>
    <property type="match status" value="1"/>
</dbReference>
<dbReference type="InterPro" id="IPR011066">
    <property type="entry name" value="MscS_channel_C_sf"/>
</dbReference>
<feature type="transmembrane region" description="Helical" evidence="7">
    <location>
        <begin position="149"/>
        <end position="168"/>
    </location>
</feature>
<evidence type="ECO:0000259" key="10">
    <source>
        <dbReference type="Pfam" id="PF21088"/>
    </source>
</evidence>
<dbReference type="InterPro" id="IPR049278">
    <property type="entry name" value="MS_channel_C"/>
</dbReference>
<evidence type="ECO:0000313" key="11">
    <source>
        <dbReference type="EMBL" id="WAV91011.1"/>
    </source>
</evidence>
<dbReference type="RefSeq" id="WP_269315861.1">
    <property type="nucleotide sequence ID" value="NZ_CP098251.1"/>
</dbReference>
<keyword evidence="3" id="KW-1003">Cell membrane</keyword>
<dbReference type="Gene3D" id="2.30.30.60">
    <property type="match status" value="1"/>
</dbReference>
<evidence type="ECO:0000259" key="8">
    <source>
        <dbReference type="Pfam" id="PF00924"/>
    </source>
</evidence>
<dbReference type="SUPFAM" id="SSF50182">
    <property type="entry name" value="Sm-like ribonucleoproteins"/>
    <property type="match status" value="1"/>
</dbReference>
<feature type="transmembrane region" description="Helical" evidence="7">
    <location>
        <begin position="23"/>
        <end position="42"/>
    </location>
</feature>
<evidence type="ECO:0000256" key="6">
    <source>
        <dbReference type="ARBA" id="ARBA00023136"/>
    </source>
</evidence>
<evidence type="ECO:0000256" key="3">
    <source>
        <dbReference type="ARBA" id="ARBA00022475"/>
    </source>
</evidence>
<dbReference type="Pfam" id="PF21082">
    <property type="entry name" value="MS_channel_3rd"/>
    <property type="match status" value="1"/>
</dbReference>
<dbReference type="InterPro" id="IPR010920">
    <property type="entry name" value="LSM_dom_sf"/>
</dbReference>
<dbReference type="Gene3D" id="1.10.287.1260">
    <property type="match status" value="1"/>
</dbReference>
<gene>
    <name evidence="11" type="ORF">NB646_09310</name>
</gene>
<dbReference type="InterPro" id="IPR006685">
    <property type="entry name" value="MscS_channel_2nd"/>
</dbReference>
<dbReference type="Pfam" id="PF00924">
    <property type="entry name" value="MS_channel_2nd"/>
    <property type="match status" value="1"/>
</dbReference>
<keyword evidence="5 7" id="KW-1133">Transmembrane helix</keyword>
<dbReference type="Proteomes" id="UP001164819">
    <property type="component" value="Chromosome"/>
</dbReference>
<dbReference type="InterPro" id="IPR045042">
    <property type="entry name" value="YnaI-like"/>
</dbReference>
<dbReference type="InterPro" id="IPR049142">
    <property type="entry name" value="MS_channel_1st"/>
</dbReference>
<dbReference type="PANTHER" id="PTHR43634:SF2">
    <property type="entry name" value="LOW CONDUCTANCE MECHANOSENSITIVE CHANNEL YNAI"/>
    <property type="match status" value="1"/>
</dbReference>
<dbReference type="EMBL" id="CP098251">
    <property type="protein sequence ID" value="WAV91011.1"/>
    <property type="molecule type" value="Genomic_DNA"/>
</dbReference>
<accession>A0A9E9LAY4</accession>
<evidence type="ECO:0000256" key="5">
    <source>
        <dbReference type="ARBA" id="ARBA00022989"/>
    </source>
</evidence>
<evidence type="ECO:0000256" key="4">
    <source>
        <dbReference type="ARBA" id="ARBA00022692"/>
    </source>
</evidence>
<feature type="transmembrane region" description="Helical" evidence="7">
    <location>
        <begin position="126"/>
        <end position="143"/>
    </location>
</feature>
<reference evidence="11" key="1">
    <citation type="journal article" date="2022" name="Front. Microbiol.">
        <title>New perspectives on an old grouping: The genomic and phenotypic variability of Oxalobacter formigenes and the implications for calcium oxalate stone prevention.</title>
        <authorList>
            <person name="Chmiel J.A."/>
            <person name="Carr C."/>
            <person name="Stuivenberg G.A."/>
            <person name="Venema R."/>
            <person name="Chanyi R.M."/>
            <person name="Al K.F."/>
            <person name="Giguere D."/>
            <person name="Say H."/>
            <person name="Akouris P.P."/>
            <person name="Dominguez Romero S.A."/>
            <person name="Kwong A."/>
            <person name="Tai V."/>
            <person name="Koval S.F."/>
            <person name="Razvi H."/>
            <person name="Bjazevic J."/>
            <person name="Burton J.P."/>
        </authorList>
    </citation>
    <scope>NUCLEOTIDE SEQUENCE</scope>
    <source>
        <strain evidence="11">OxK</strain>
    </source>
</reference>